<evidence type="ECO:0000313" key="1">
    <source>
        <dbReference type="EMBL" id="JAI00024.1"/>
    </source>
</evidence>
<sequence>MQVQNSSGSQLSTCVSKFFLRNFLRSSMSSVVDSPSSISGGGETEYTWHVVRV</sequence>
<organism evidence="1">
    <name type="scientific">Anguilla anguilla</name>
    <name type="common">European freshwater eel</name>
    <name type="synonym">Muraena anguilla</name>
    <dbReference type="NCBI Taxonomy" id="7936"/>
    <lineage>
        <taxon>Eukaryota</taxon>
        <taxon>Metazoa</taxon>
        <taxon>Chordata</taxon>
        <taxon>Craniata</taxon>
        <taxon>Vertebrata</taxon>
        <taxon>Euteleostomi</taxon>
        <taxon>Actinopterygii</taxon>
        <taxon>Neopterygii</taxon>
        <taxon>Teleostei</taxon>
        <taxon>Anguilliformes</taxon>
        <taxon>Anguillidae</taxon>
        <taxon>Anguilla</taxon>
    </lineage>
</organism>
<dbReference type="AlphaFoldDB" id="A0A0E9XEB0"/>
<reference evidence="1" key="2">
    <citation type="journal article" date="2015" name="Fish Shellfish Immunol.">
        <title>Early steps in the European eel (Anguilla anguilla)-Vibrio vulnificus interaction in the gills: Role of the RtxA13 toxin.</title>
        <authorList>
            <person name="Callol A."/>
            <person name="Pajuelo D."/>
            <person name="Ebbesson L."/>
            <person name="Teles M."/>
            <person name="MacKenzie S."/>
            <person name="Amaro C."/>
        </authorList>
    </citation>
    <scope>NUCLEOTIDE SEQUENCE</scope>
</reference>
<dbReference type="EMBL" id="GBXM01008554">
    <property type="protein sequence ID" value="JAI00024.1"/>
    <property type="molecule type" value="Transcribed_RNA"/>
</dbReference>
<proteinExistence type="predicted"/>
<accession>A0A0E9XEB0</accession>
<protein>
    <submittedName>
        <fullName evidence="1">Uncharacterized protein</fullName>
    </submittedName>
</protein>
<reference evidence="1" key="1">
    <citation type="submission" date="2014-11" db="EMBL/GenBank/DDBJ databases">
        <authorList>
            <person name="Amaro Gonzalez C."/>
        </authorList>
    </citation>
    <scope>NUCLEOTIDE SEQUENCE</scope>
</reference>
<name>A0A0E9XEB0_ANGAN</name>